<keyword evidence="4" id="KW-0552">Olfaction</keyword>
<keyword evidence="3 10" id="KW-0812">Transmembrane</keyword>
<evidence type="ECO:0000313" key="12">
    <source>
        <dbReference type="EMBL" id="NXV95820.1"/>
    </source>
</evidence>
<feature type="domain" description="G-protein coupled receptors family 1 profile" evidence="11">
    <location>
        <begin position="1"/>
        <end position="158"/>
    </location>
</feature>
<evidence type="ECO:0000313" key="13">
    <source>
        <dbReference type="Proteomes" id="UP000535403"/>
    </source>
</evidence>
<evidence type="ECO:0000256" key="5">
    <source>
        <dbReference type="ARBA" id="ARBA00022989"/>
    </source>
</evidence>
<proteinExistence type="predicted"/>
<dbReference type="AlphaFoldDB" id="A0A7L3Y4U3"/>
<organism evidence="12 13">
    <name type="scientific">Calonectris borealis</name>
    <name type="common">Cory's shearwater</name>
    <dbReference type="NCBI Taxonomy" id="1323832"/>
    <lineage>
        <taxon>Eukaryota</taxon>
        <taxon>Metazoa</taxon>
        <taxon>Chordata</taxon>
        <taxon>Craniata</taxon>
        <taxon>Vertebrata</taxon>
        <taxon>Euteleostomi</taxon>
        <taxon>Archelosauria</taxon>
        <taxon>Archosauria</taxon>
        <taxon>Dinosauria</taxon>
        <taxon>Saurischia</taxon>
        <taxon>Theropoda</taxon>
        <taxon>Coelurosauria</taxon>
        <taxon>Aves</taxon>
        <taxon>Neognathae</taxon>
        <taxon>Neoaves</taxon>
        <taxon>Aequornithes</taxon>
        <taxon>Procellariiformes</taxon>
        <taxon>Procellariidae</taxon>
        <taxon>Calonectris</taxon>
    </lineage>
</organism>
<reference evidence="12 13" key="1">
    <citation type="submission" date="2019-09" db="EMBL/GenBank/DDBJ databases">
        <title>Bird 10,000 Genomes (B10K) Project - Family phase.</title>
        <authorList>
            <person name="Zhang G."/>
        </authorList>
    </citation>
    <scope>NUCLEOTIDE SEQUENCE [LARGE SCALE GENOMIC DNA]</scope>
    <source>
        <strain evidence="12">OUT-0025</strain>
        <tissue evidence="12">Blood</tissue>
    </source>
</reference>
<sequence>VATCTPLHYGTLRGSRACAKMVAVAWDSGFLSAGLHTANTFSIPLCQGNAVDEYFCEIPLILKLSCSDSNLREVELFVFSVCLAFGCFVFIVLSYLQIFRAVLWIPSTQGQHKAFSTCLPPLAVVSLFISTGMLTYLKPTSISCSSLNLVVAVLCAVV</sequence>
<dbReference type="InterPro" id="IPR017452">
    <property type="entry name" value="GPCR_Rhodpsn_7TM"/>
</dbReference>
<evidence type="ECO:0000256" key="8">
    <source>
        <dbReference type="ARBA" id="ARBA00023170"/>
    </source>
</evidence>
<keyword evidence="4" id="KW-0716">Sensory transduction</keyword>
<gene>
    <name evidence="12" type="primary">Or14a16</name>
    <name evidence="12" type="ORF">CALBOR_R00025</name>
</gene>
<keyword evidence="6" id="KW-0297">G-protein coupled receptor</keyword>
<dbReference type="InterPro" id="IPR000725">
    <property type="entry name" value="Olfact_rcpt"/>
</dbReference>
<name>A0A7L3Y4U3_9AVES</name>
<dbReference type="Pfam" id="PF13853">
    <property type="entry name" value="7tm_4"/>
    <property type="match status" value="1"/>
</dbReference>
<keyword evidence="9" id="KW-0807">Transducer</keyword>
<evidence type="ECO:0000256" key="4">
    <source>
        <dbReference type="ARBA" id="ARBA00022725"/>
    </source>
</evidence>
<keyword evidence="2" id="KW-1003">Cell membrane</keyword>
<feature type="non-terminal residue" evidence="12">
    <location>
        <position position="1"/>
    </location>
</feature>
<keyword evidence="7 10" id="KW-0472">Membrane</keyword>
<accession>A0A7L3Y4U3</accession>
<dbReference type="GO" id="GO:0004984">
    <property type="term" value="F:olfactory receptor activity"/>
    <property type="evidence" value="ECO:0007669"/>
    <property type="project" value="InterPro"/>
</dbReference>
<evidence type="ECO:0000256" key="2">
    <source>
        <dbReference type="ARBA" id="ARBA00022475"/>
    </source>
</evidence>
<keyword evidence="8" id="KW-0675">Receptor</keyword>
<evidence type="ECO:0000256" key="1">
    <source>
        <dbReference type="ARBA" id="ARBA00004651"/>
    </source>
</evidence>
<feature type="transmembrane region" description="Helical" evidence="10">
    <location>
        <begin position="76"/>
        <end position="96"/>
    </location>
</feature>
<evidence type="ECO:0000256" key="9">
    <source>
        <dbReference type="ARBA" id="ARBA00023224"/>
    </source>
</evidence>
<evidence type="ECO:0000256" key="7">
    <source>
        <dbReference type="ARBA" id="ARBA00023136"/>
    </source>
</evidence>
<dbReference type="Gene3D" id="1.20.1070.10">
    <property type="entry name" value="Rhodopsin 7-helix transmembrane proteins"/>
    <property type="match status" value="1"/>
</dbReference>
<evidence type="ECO:0000259" key="11">
    <source>
        <dbReference type="PROSITE" id="PS50262"/>
    </source>
</evidence>
<dbReference type="PROSITE" id="PS50262">
    <property type="entry name" value="G_PROTEIN_RECEP_F1_2"/>
    <property type="match status" value="1"/>
</dbReference>
<keyword evidence="13" id="KW-1185">Reference proteome</keyword>
<dbReference type="Proteomes" id="UP000535403">
    <property type="component" value="Unassembled WGS sequence"/>
</dbReference>
<feature type="transmembrane region" description="Helical" evidence="10">
    <location>
        <begin position="117"/>
        <end position="137"/>
    </location>
</feature>
<dbReference type="GO" id="GO:0005886">
    <property type="term" value="C:plasma membrane"/>
    <property type="evidence" value="ECO:0007669"/>
    <property type="project" value="UniProtKB-SubCell"/>
</dbReference>
<keyword evidence="5 10" id="KW-1133">Transmembrane helix</keyword>
<dbReference type="EMBL" id="VZUG01033532">
    <property type="protein sequence ID" value="NXV95820.1"/>
    <property type="molecule type" value="Genomic_DNA"/>
</dbReference>
<dbReference type="PRINTS" id="PR00245">
    <property type="entry name" value="OLFACTORYR"/>
</dbReference>
<dbReference type="PANTHER" id="PTHR26452">
    <property type="entry name" value="OLFACTORY RECEPTOR"/>
    <property type="match status" value="1"/>
</dbReference>
<dbReference type="SUPFAM" id="SSF81321">
    <property type="entry name" value="Family A G protein-coupled receptor-like"/>
    <property type="match status" value="1"/>
</dbReference>
<dbReference type="GO" id="GO:0004930">
    <property type="term" value="F:G protein-coupled receptor activity"/>
    <property type="evidence" value="ECO:0007669"/>
    <property type="project" value="UniProtKB-KW"/>
</dbReference>
<comment type="subcellular location">
    <subcellularLocation>
        <location evidence="1">Cell membrane</location>
        <topology evidence="1">Multi-pass membrane protein</topology>
    </subcellularLocation>
</comment>
<protein>
    <submittedName>
        <fullName evidence="12">O14AG protein</fullName>
    </submittedName>
</protein>
<comment type="caution">
    <text evidence="12">The sequence shown here is derived from an EMBL/GenBank/DDBJ whole genome shotgun (WGS) entry which is preliminary data.</text>
</comment>
<dbReference type="InterPro" id="IPR050516">
    <property type="entry name" value="Olfactory_GPCR"/>
</dbReference>
<feature type="non-terminal residue" evidence="12">
    <location>
        <position position="158"/>
    </location>
</feature>
<evidence type="ECO:0000256" key="10">
    <source>
        <dbReference type="SAM" id="Phobius"/>
    </source>
</evidence>
<evidence type="ECO:0000256" key="3">
    <source>
        <dbReference type="ARBA" id="ARBA00022692"/>
    </source>
</evidence>
<evidence type="ECO:0000256" key="6">
    <source>
        <dbReference type="ARBA" id="ARBA00023040"/>
    </source>
</evidence>